<evidence type="ECO:0000256" key="1">
    <source>
        <dbReference type="ARBA" id="ARBA00022801"/>
    </source>
</evidence>
<evidence type="ECO:0000259" key="2">
    <source>
        <dbReference type="SMART" id="SM00331"/>
    </source>
</evidence>
<protein>
    <submittedName>
        <fullName evidence="3">Serine/threonine-protein phosphatase</fullName>
    </submittedName>
</protein>
<dbReference type="SUPFAM" id="SSF81606">
    <property type="entry name" value="PP2C-like"/>
    <property type="match status" value="1"/>
</dbReference>
<dbReference type="Gene3D" id="3.60.40.10">
    <property type="entry name" value="PPM-type phosphatase domain"/>
    <property type="match status" value="1"/>
</dbReference>
<dbReference type="InterPro" id="IPR036457">
    <property type="entry name" value="PPM-type-like_dom_sf"/>
</dbReference>
<dbReference type="RefSeq" id="WP_144591384.1">
    <property type="nucleotide sequence ID" value="NZ_VJWX01000331.1"/>
</dbReference>
<dbReference type="InterPro" id="IPR001932">
    <property type="entry name" value="PPM-type_phosphatase-like_dom"/>
</dbReference>
<dbReference type="PANTHER" id="PTHR43156:SF2">
    <property type="entry name" value="STAGE II SPORULATION PROTEIN E"/>
    <property type="match status" value="1"/>
</dbReference>
<name>A0A558BFK7_9PSEU</name>
<dbReference type="AlphaFoldDB" id="A0A558BFK7"/>
<dbReference type="EMBL" id="VJWX01000331">
    <property type="protein sequence ID" value="TVT35305.1"/>
    <property type="molecule type" value="Genomic_DNA"/>
</dbReference>
<dbReference type="InterPro" id="IPR052016">
    <property type="entry name" value="Bact_Sigma-Reg"/>
</dbReference>
<dbReference type="Proteomes" id="UP000320011">
    <property type="component" value="Unassembled WGS sequence"/>
</dbReference>
<dbReference type="SMART" id="SM00331">
    <property type="entry name" value="PP2C_SIG"/>
    <property type="match status" value="1"/>
</dbReference>
<dbReference type="PANTHER" id="PTHR43156">
    <property type="entry name" value="STAGE II SPORULATION PROTEIN E-RELATED"/>
    <property type="match status" value="1"/>
</dbReference>
<reference evidence="3 4" key="2">
    <citation type="submission" date="2019-08" db="EMBL/GenBank/DDBJ databases">
        <title>Amycolatopsis acidicola sp. nov., isolated from peat swamp forest soil.</title>
        <authorList>
            <person name="Srisuk N."/>
        </authorList>
    </citation>
    <scope>NUCLEOTIDE SEQUENCE [LARGE SCALE GENOMIC DNA]</scope>
    <source>
        <strain evidence="3 4">TBRC 6029</strain>
    </source>
</reference>
<proteinExistence type="predicted"/>
<keyword evidence="4" id="KW-1185">Reference proteome</keyword>
<reference evidence="3 4" key="1">
    <citation type="submission" date="2019-07" db="EMBL/GenBank/DDBJ databases">
        <authorList>
            <person name="Duangmal K."/>
            <person name="Teo W.F.A."/>
        </authorList>
    </citation>
    <scope>NUCLEOTIDE SEQUENCE [LARGE SCALE GENOMIC DNA]</scope>
    <source>
        <strain evidence="3 4">TBRC 6029</strain>
    </source>
</reference>
<dbReference type="GO" id="GO:0016791">
    <property type="term" value="F:phosphatase activity"/>
    <property type="evidence" value="ECO:0007669"/>
    <property type="project" value="TreeGrafter"/>
</dbReference>
<accession>A0A558BFK7</accession>
<organism evidence="3 4">
    <name type="scientific">Amycolatopsis rhizosphaerae</name>
    <dbReference type="NCBI Taxonomy" id="2053003"/>
    <lineage>
        <taxon>Bacteria</taxon>
        <taxon>Bacillati</taxon>
        <taxon>Actinomycetota</taxon>
        <taxon>Actinomycetes</taxon>
        <taxon>Pseudonocardiales</taxon>
        <taxon>Pseudonocardiaceae</taxon>
        <taxon>Amycolatopsis</taxon>
    </lineage>
</organism>
<evidence type="ECO:0000313" key="4">
    <source>
        <dbReference type="Proteomes" id="UP000320011"/>
    </source>
</evidence>
<feature type="domain" description="PPM-type phosphatase" evidence="2">
    <location>
        <begin position="170"/>
        <end position="388"/>
    </location>
</feature>
<dbReference type="Pfam" id="PF07228">
    <property type="entry name" value="SpoIIE"/>
    <property type="match status" value="1"/>
</dbReference>
<comment type="caution">
    <text evidence="3">The sequence shown here is derived from an EMBL/GenBank/DDBJ whole genome shotgun (WGS) entry which is preliminary data.</text>
</comment>
<sequence>MAEDAWYEVFAEIIEEANLATAGELVGVLASACSRVGLDVTLYLADIQQHVLRPVTGGEDLDVDGSLAGRAFRFSQLVASPQEHGGAVLWVPVIDGTERLGAARFRLPAGADPEEPDLRARCRILGMLTGHLVAGKLASGDLFHRVRRTAPYSVSSELLWQLLPPRTFAHPGLVISVVMEPYDQVGGDGYDYAVDDHLAYLAVFDSTGHDLHAGLLTTTALAATRNARRGGAGLEAITAAADAALAGHAPLKGFTTAVLATLDLASGTLRYLLAGHPPPVLLRAGSSVKVIHPAPRPPLGVFPRSAATGLGTMHLEPGDRLLLYSDGITEARSPDRRFFGLDRLVDLTERHEAAGLTAPETVRRIIHAVLDHQRGRLQDDATLLLLEWSTSRPTGLLPSH</sequence>
<evidence type="ECO:0000313" key="3">
    <source>
        <dbReference type="EMBL" id="TVT35305.1"/>
    </source>
</evidence>
<dbReference type="OrthoDB" id="4935951at2"/>
<keyword evidence="1" id="KW-0378">Hydrolase</keyword>
<gene>
    <name evidence="3" type="ORF">FNH05_26225</name>
</gene>